<dbReference type="Pfam" id="PF03460">
    <property type="entry name" value="NIR_SIR_ferr"/>
    <property type="match status" value="1"/>
</dbReference>
<dbReference type="GO" id="GO:0051539">
    <property type="term" value="F:4 iron, 4 sulfur cluster binding"/>
    <property type="evidence" value="ECO:0007669"/>
    <property type="project" value="UniProtKB-KW"/>
</dbReference>
<evidence type="ECO:0000256" key="1">
    <source>
        <dbReference type="ARBA" id="ARBA00022485"/>
    </source>
</evidence>
<dbReference type="EMBL" id="BAHC01000120">
    <property type="protein sequence ID" value="GAB90959.1"/>
    <property type="molecule type" value="Genomic_DNA"/>
</dbReference>
<feature type="region of interest" description="Disordered" evidence="7">
    <location>
        <begin position="221"/>
        <end position="254"/>
    </location>
</feature>
<dbReference type="RefSeq" id="WP_006334162.1">
    <property type="nucleotide sequence ID" value="NZ_BAHC01000120.1"/>
</dbReference>
<keyword evidence="1" id="KW-0004">4Fe-4S</keyword>
<evidence type="ECO:0000256" key="3">
    <source>
        <dbReference type="ARBA" id="ARBA00022723"/>
    </source>
</evidence>
<evidence type="ECO:0000259" key="8">
    <source>
        <dbReference type="Pfam" id="PF03460"/>
    </source>
</evidence>
<proteinExistence type="predicted"/>
<evidence type="ECO:0000313" key="10">
    <source>
        <dbReference type="Proteomes" id="UP000008363"/>
    </source>
</evidence>
<comment type="caution">
    <text evidence="9">The sequence shown here is derived from an EMBL/GenBank/DDBJ whole genome shotgun (WGS) entry which is preliminary data.</text>
</comment>
<dbReference type="InterPro" id="IPR005117">
    <property type="entry name" value="NiRdtase/SiRdtase_haem-b_fer"/>
</dbReference>
<evidence type="ECO:0000256" key="7">
    <source>
        <dbReference type="SAM" id="MobiDB-lite"/>
    </source>
</evidence>
<reference evidence="9 10" key="1">
    <citation type="submission" date="2012-08" db="EMBL/GenBank/DDBJ databases">
        <title>Whole genome shotgun sequence of Gordonia rhizosphera NBRC 16068.</title>
        <authorList>
            <person name="Takarada H."/>
            <person name="Isaki S."/>
            <person name="Hosoyama A."/>
            <person name="Tsuchikane K."/>
            <person name="Katsumata H."/>
            <person name="Baba S."/>
            <person name="Ohji S."/>
            <person name="Yamazaki S."/>
            <person name="Fujita N."/>
        </authorList>
    </citation>
    <scope>NUCLEOTIDE SEQUENCE [LARGE SCALE GENOMIC DNA]</scope>
    <source>
        <strain evidence="9 10">NBRC 16068</strain>
    </source>
</reference>
<dbReference type="Proteomes" id="UP000008363">
    <property type="component" value="Unassembled WGS sequence"/>
</dbReference>
<dbReference type="AlphaFoldDB" id="K6WWL7"/>
<organism evidence="9 10">
    <name type="scientific">Gordonia rhizosphera NBRC 16068</name>
    <dbReference type="NCBI Taxonomy" id="1108045"/>
    <lineage>
        <taxon>Bacteria</taxon>
        <taxon>Bacillati</taxon>
        <taxon>Actinomycetota</taxon>
        <taxon>Actinomycetes</taxon>
        <taxon>Mycobacteriales</taxon>
        <taxon>Gordoniaceae</taxon>
        <taxon>Gordonia</taxon>
    </lineage>
</organism>
<evidence type="ECO:0000256" key="2">
    <source>
        <dbReference type="ARBA" id="ARBA00022617"/>
    </source>
</evidence>
<keyword evidence="2" id="KW-0349">Heme</keyword>
<dbReference type="InterPro" id="IPR036136">
    <property type="entry name" value="Nit/Sulf_reduc_fer-like_dom_sf"/>
</dbReference>
<gene>
    <name evidence="9" type="primary">cobG</name>
    <name evidence="9" type="ORF">GORHZ_120_00150</name>
</gene>
<dbReference type="Gene3D" id="3.30.413.10">
    <property type="entry name" value="Sulfite Reductase Hemoprotein, domain 1"/>
    <property type="match status" value="1"/>
</dbReference>
<dbReference type="GO" id="GO:0046872">
    <property type="term" value="F:metal ion binding"/>
    <property type="evidence" value="ECO:0007669"/>
    <property type="project" value="UniProtKB-KW"/>
</dbReference>
<dbReference type="eggNOG" id="COG0155">
    <property type="taxonomic scope" value="Bacteria"/>
</dbReference>
<dbReference type="PANTHER" id="PTHR32439:SF9">
    <property type="entry name" value="BLR3264 PROTEIN"/>
    <property type="match status" value="1"/>
</dbReference>
<dbReference type="InterPro" id="IPR051329">
    <property type="entry name" value="NIR_SIR_4Fe-4S"/>
</dbReference>
<keyword evidence="5" id="KW-0408">Iron</keyword>
<keyword evidence="6" id="KW-0411">Iron-sulfur</keyword>
<keyword evidence="4" id="KW-0560">Oxidoreductase</keyword>
<dbReference type="OrthoDB" id="105450at2"/>
<evidence type="ECO:0000313" key="9">
    <source>
        <dbReference type="EMBL" id="GAB90959.1"/>
    </source>
</evidence>
<dbReference type="SUPFAM" id="SSF55124">
    <property type="entry name" value="Nitrite/Sulfite reductase N-terminal domain-like"/>
    <property type="match status" value="2"/>
</dbReference>
<keyword evidence="3" id="KW-0479">Metal-binding</keyword>
<evidence type="ECO:0000256" key="5">
    <source>
        <dbReference type="ARBA" id="ARBA00023004"/>
    </source>
</evidence>
<name>K6WWL7_9ACTN</name>
<evidence type="ECO:0000256" key="4">
    <source>
        <dbReference type="ARBA" id="ARBA00023002"/>
    </source>
</evidence>
<evidence type="ECO:0000256" key="6">
    <source>
        <dbReference type="ARBA" id="ARBA00023014"/>
    </source>
</evidence>
<protein>
    <submittedName>
        <fullName evidence="9">Putative precorrin-3B synthase</fullName>
    </submittedName>
</protein>
<dbReference type="InterPro" id="IPR045854">
    <property type="entry name" value="NO2/SO3_Rdtase_4Fe4S_sf"/>
</dbReference>
<dbReference type="Gene3D" id="3.90.480.10">
    <property type="entry name" value="Sulfite Reductase Hemoprotein,Domain 2"/>
    <property type="match status" value="1"/>
</dbReference>
<dbReference type="STRING" id="1108045.GORHZ_120_00150"/>
<feature type="domain" description="Nitrite/Sulfite reductase ferredoxin-like" evidence="8">
    <location>
        <begin position="26"/>
        <end position="74"/>
    </location>
</feature>
<sequence length="398" mass="41303">MSQSHRTTADRCPGVFSTHLAADGAVARVRLPGGRIRADQLQLLAQAAAAYADGFLEMTVRANLQLRGIADTDAVAAAVIDAGLAPSSTHDKARNIEVSPLTGRIGGLADVRPIADRLDELLRADPAGAALSGRFLFGIDDGRGDIVARHPDAGALIVSVDPKGAPLAGIRVGDVPVGTAEGVDAIARALLSTAEGIVEIAPDAWRVGDLSAEERAALEARVGERLGPADDSSPTDRSPTGRSAAEPAGAGEPIVGWFEQDDGRVLLGGVVEHGRIPARLAEFLAAIEAPIIITPDREILLCDLTEQVAETVVRVLAPMGLIFDAASPWARVSCCVGAPGCAKGLAPVRDDLAERVRVGEPVTDREHWVGCGRACGSPAGPHLRVEALPDGGYTSHRR</sequence>
<dbReference type="GO" id="GO:0016491">
    <property type="term" value="F:oxidoreductase activity"/>
    <property type="evidence" value="ECO:0007669"/>
    <property type="project" value="UniProtKB-KW"/>
</dbReference>
<keyword evidence="10" id="KW-1185">Reference proteome</keyword>
<accession>K6WWL7</accession>
<dbReference type="PANTHER" id="PTHR32439">
    <property type="entry name" value="FERREDOXIN--NITRITE REDUCTASE, CHLOROPLASTIC"/>
    <property type="match status" value="1"/>
</dbReference>